<dbReference type="RefSeq" id="WP_168914584.1">
    <property type="nucleotide sequence ID" value="NZ_JABACI010000006.1"/>
</dbReference>
<evidence type="ECO:0000256" key="1">
    <source>
        <dbReference type="SAM" id="Phobius"/>
    </source>
</evidence>
<accession>A0ABX1KGC1</accession>
<dbReference type="EMBL" id="JABACI010000006">
    <property type="protein sequence ID" value="NLP86114.1"/>
    <property type="molecule type" value="Genomic_DNA"/>
</dbReference>
<name>A0ABX1KGC1_9MICO</name>
<gene>
    <name evidence="2" type="ORF">HF576_19965</name>
</gene>
<proteinExistence type="predicted"/>
<feature type="transmembrane region" description="Helical" evidence="1">
    <location>
        <begin position="71"/>
        <end position="93"/>
    </location>
</feature>
<keyword evidence="1" id="KW-0812">Transmembrane</keyword>
<keyword evidence="3" id="KW-1185">Reference proteome</keyword>
<protein>
    <submittedName>
        <fullName evidence="2">Uncharacterized protein</fullName>
    </submittedName>
</protein>
<reference evidence="2 3" key="1">
    <citation type="submission" date="2020-04" db="EMBL/GenBank/DDBJ databases">
        <title>CFH 90308 Microbacterium sp.</title>
        <authorList>
            <person name="Nie G."/>
            <person name="Ming H."/>
            <person name="Xia T."/>
        </authorList>
    </citation>
    <scope>NUCLEOTIDE SEQUENCE [LARGE SCALE GENOMIC DNA]</scope>
    <source>
        <strain evidence="2 3">CFH 90308</strain>
    </source>
</reference>
<dbReference type="Proteomes" id="UP001429745">
    <property type="component" value="Unassembled WGS sequence"/>
</dbReference>
<keyword evidence="1" id="KW-0472">Membrane</keyword>
<feature type="transmembrane region" description="Helical" evidence="1">
    <location>
        <begin position="43"/>
        <end position="65"/>
    </location>
</feature>
<evidence type="ECO:0000313" key="2">
    <source>
        <dbReference type="EMBL" id="NLP86114.1"/>
    </source>
</evidence>
<organism evidence="2 3">
    <name type="scientific">Microbacterium salsuginis</name>
    <dbReference type="NCBI Taxonomy" id="2722803"/>
    <lineage>
        <taxon>Bacteria</taxon>
        <taxon>Bacillati</taxon>
        <taxon>Actinomycetota</taxon>
        <taxon>Actinomycetes</taxon>
        <taxon>Micrococcales</taxon>
        <taxon>Microbacteriaceae</taxon>
        <taxon>Microbacterium</taxon>
    </lineage>
</organism>
<evidence type="ECO:0000313" key="3">
    <source>
        <dbReference type="Proteomes" id="UP001429745"/>
    </source>
</evidence>
<sequence length="208" mass="22323">MKAETIDDAPAANVVHLVADHDDLGAAPESVPFGQRITAGAALVLWALLAAAAAGSAVLLTGLWAGDSPGWWFNLIFTVLPALFLFGCALALLESRRSARRERRLSARWEATRANARSTVATIVDRDVRLTEHGSVSSFIVAVRTDDGREVRARWYRSSGSNADRALLQPQVPALGSEVRIWAVPEASVDDPHVVVALDPSVAPRREG</sequence>
<keyword evidence="1" id="KW-1133">Transmembrane helix</keyword>
<comment type="caution">
    <text evidence="2">The sequence shown here is derived from an EMBL/GenBank/DDBJ whole genome shotgun (WGS) entry which is preliminary data.</text>
</comment>